<reference evidence="3" key="1">
    <citation type="submission" date="2023-06" db="EMBL/GenBank/DDBJ databases">
        <authorList>
            <person name="Kurt Z."/>
        </authorList>
    </citation>
    <scope>NUCLEOTIDE SEQUENCE</scope>
</reference>
<dbReference type="InterPro" id="IPR041677">
    <property type="entry name" value="DNA2/NAM7_AAA_11"/>
</dbReference>
<dbReference type="GO" id="GO:0043139">
    <property type="term" value="F:5'-3' DNA helicase activity"/>
    <property type="evidence" value="ECO:0007669"/>
    <property type="project" value="TreeGrafter"/>
</dbReference>
<evidence type="ECO:0000313" key="4">
    <source>
        <dbReference type="EMBL" id="CAL5972360.1"/>
    </source>
</evidence>
<dbReference type="InterPro" id="IPR027417">
    <property type="entry name" value="P-loop_NTPase"/>
</dbReference>
<organism evidence="3">
    <name type="scientific">Hexamita inflata</name>
    <dbReference type="NCBI Taxonomy" id="28002"/>
    <lineage>
        <taxon>Eukaryota</taxon>
        <taxon>Metamonada</taxon>
        <taxon>Diplomonadida</taxon>
        <taxon>Hexamitidae</taxon>
        <taxon>Hexamitinae</taxon>
        <taxon>Hexamita</taxon>
    </lineage>
</organism>
<proteinExistence type="predicted"/>
<keyword evidence="5" id="KW-1185">Reference proteome</keyword>
<comment type="caution">
    <text evidence="3">The sequence shown here is derived from an EMBL/GenBank/DDBJ whole genome shotgun (WGS) entry which is preliminary data.</text>
</comment>
<sequence length="756" mass="88302">MSYKHQEQMESSQDSEFFSDIVDDTNSAAEFDDIQNNEANHKNSNTYNNLMEMIDPDELKECLQEKVGLLDRVEPSYENTKDYIRQQKRCCVLDLKYQQLNQPKIVMKVDIQKCELRILTSIQTEEEKEYYIIVNEDITLNRKTGVIQIWKQQHKIEFEVDFIDNEYNTVIAQIKNVGDTNMDVFINDKIFKSREGQMHMMPNRQGVKVFYLSQHYTINAQRINIISDGFNPKALINRILKNLDLMHDSPFEDFVTGRLKDLKADSMMNSGDLQLDKLKRQIANSTRFNTLQKQALWYALNHKVSLISGLAGTGKTYTLCGIAKQFQHHGCKILMCAPNQTSQDALCDQLKLWNIKYVRVYAKSLNDDLFHLNSSKLSILNPQHELHHICVSKIVEMLEMNDGRDFSEAEAFKLKEVVNYGHDIDPKKITQLFCEEKRKKKQDKTQNNRVFNPKDRKAEPKQQEADEADDKLLESLQSKYFKIMQQTLEEARVIVTSPLACGDSRFQHIEFDVGLFDDFSRVRQHYSIVPVMKCSQRLVLASDQNQHKVRSRFEELMAKNFGLSMFDNLVELKQHTILREQMRCHPKACILNQFPQQKDIQQFEVAGDFLNLRKFPCALYNVRKDDFYDSEQKLFSNVLTELIGLYRVKDIAIIVPKQQEKEIIQLLLTEINMKLKPDRVSIQILTPNEIIGKEFDAVVLSLFLMYSGYNYNPYLLESVLTRHKRIFVAFASHVDASVYKFFKEHNANVNLMQDVE</sequence>
<reference evidence="4 5" key="2">
    <citation type="submission" date="2024-07" db="EMBL/GenBank/DDBJ databases">
        <authorList>
            <person name="Akdeniz Z."/>
        </authorList>
    </citation>
    <scope>NUCLEOTIDE SEQUENCE [LARGE SCALE GENOMIC DNA]</scope>
</reference>
<gene>
    <name evidence="3" type="ORF">HINF_LOCUS14954</name>
    <name evidence="4" type="ORF">HINF_LOCUS1866</name>
</gene>
<evidence type="ECO:0000313" key="5">
    <source>
        <dbReference type="Proteomes" id="UP001642409"/>
    </source>
</evidence>
<dbReference type="Gene3D" id="3.40.50.300">
    <property type="entry name" value="P-loop containing nucleotide triphosphate hydrolases"/>
    <property type="match status" value="1"/>
</dbReference>
<protein>
    <submittedName>
        <fullName evidence="3">Putative</fullName>
    </submittedName>
</protein>
<feature type="domain" description="DNA2/NAM7 helicase helicase" evidence="2">
    <location>
        <begin position="288"/>
        <end position="546"/>
    </location>
</feature>
<dbReference type="PANTHER" id="PTHR43788">
    <property type="entry name" value="DNA2/NAM7 HELICASE FAMILY MEMBER"/>
    <property type="match status" value="1"/>
</dbReference>
<dbReference type="Pfam" id="PF13086">
    <property type="entry name" value="AAA_11"/>
    <property type="match status" value="1"/>
</dbReference>
<evidence type="ECO:0000259" key="2">
    <source>
        <dbReference type="Pfam" id="PF13086"/>
    </source>
</evidence>
<dbReference type="EMBL" id="CATOUU010000380">
    <property type="protein sequence ID" value="CAI9927309.1"/>
    <property type="molecule type" value="Genomic_DNA"/>
</dbReference>
<dbReference type="InterPro" id="IPR050534">
    <property type="entry name" value="Coronavir_polyprotein_1ab"/>
</dbReference>
<dbReference type="PANTHER" id="PTHR43788:SF8">
    <property type="entry name" value="DNA-BINDING PROTEIN SMUBP-2"/>
    <property type="match status" value="1"/>
</dbReference>
<dbReference type="Proteomes" id="UP001642409">
    <property type="component" value="Unassembled WGS sequence"/>
</dbReference>
<evidence type="ECO:0000313" key="3">
    <source>
        <dbReference type="EMBL" id="CAI9927309.1"/>
    </source>
</evidence>
<dbReference type="SUPFAM" id="SSF52540">
    <property type="entry name" value="P-loop containing nucleoside triphosphate hydrolases"/>
    <property type="match status" value="1"/>
</dbReference>
<evidence type="ECO:0000256" key="1">
    <source>
        <dbReference type="SAM" id="MobiDB-lite"/>
    </source>
</evidence>
<dbReference type="AlphaFoldDB" id="A0AA86TSJ1"/>
<feature type="compositionally biased region" description="Basic and acidic residues" evidence="1">
    <location>
        <begin position="452"/>
        <end position="464"/>
    </location>
</feature>
<dbReference type="EMBL" id="CAXDID020000003">
    <property type="protein sequence ID" value="CAL5972360.1"/>
    <property type="molecule type" value="Genomic_DNA"/>
</dbReference>
<accession>A0AA86TSJ1</accession>
<name>A0AA86TSJ1_9EUKA</name>
<feature type="region of interest" description="Disordered" evidence="1">
    <location>
        <begin position="440"/>
        <end position="468"/>
    </location>
</feature>